<feature type="compositionally biased region" description="Pro residues" evidence="1">
    <location>
        <begin position="178"/>
        <end position="192"/>
    </location>
</feature>
<feature type="compositionally biased region" description="Polar residues" evidence="1">
    <location>
        <begin position="70"/>
        <end position="90"/>
    </location>
</feature>
<name>A0A4U5NFN3_STECR</name>
<evidence type="ECO:0000313" key="3">
    <source>
        <dbReference type="Proteomes" id="UP000298663"/>
    </source>
</evidence>
<feature type="compositionally biased region" description="Polar residues" evidence="1">
    <location>
        <begin position="46"/>
        <end position="62"/>
    </location>
</feature>
<reference evidence="2 3" key="2">
    <citation type="journal article" date="2019" name="G3 (Bethesda)">
        <title>Hybrid Assembly of the Genome of the Entomopathogenic Nematode Steinernema carpocapsae Identifies the X-Chromosome.</title>
        <authorList>
            <person name="Serra L."/>
            <person name="Macchietto M."/>
            <person name="Macias-Munoz A."/>
            <person name="McGill C.J."/>
            <person name="Rodriguez I.M."/>
            <person name="Rodriguez B."/>
            <person name="Murad R."/>
            <person name="Mortazavi A."/>
        </authorList>
    </citation>
    <scope>NUCLEOTIDE SEQUENCE [LARGE SCALE GENOMIC DNA]</scope>
    <source>
        <strain evidence="2 3">ALL</strain>
    </source>
</reference>
<evidence type="ECO:0000256" key="1">
    <source>
        <dbReference type="SAM" id="MobiDB-lite"/>
    </source>
</evidence>
<accession>A0A4U5NFN3</accession>
<protein>
    <submittedName>
        <fullName evidence="2">Uncharacterized protein</fullName>
    </submittedName>
</protein>
<organism evidence="2 3">
    <name type="scientific">Steinernema carpocapsae</name>
    <name type="common">Entomopathogenic nematode</name>
    <dbReference type="NCBI Taxonomy" id="34508"/>
    <lineage>
        <taxon>Eukaryota</taxon>
        <taxon>Metazoa</taxon>
        <taxon>Ecdysozoa</taxon>
        <taxon>Nematoda</taxon>
        <taxon>Chromadorea</taxon>
        <taxon>Rhabditida</taxon>
        <taxon>Tylenchina</taxon>
        <taxon>Panagrolaimomorpha</taxon>
        <taxon>Strongyloidoidea</taxon>
        <taxon>Steinernematidae</taxon>
        <taxon>Steinernema</taxon>
    </lineage>
</organism>
<evidence type="ECO:0000313" key="2">
    <source>
        <dbReference type="EMBL" id="TKR81869.1"/>
    </source>
</evidence>
<proteinExistence type="predicted"/>
<gene>
    <name evidence="2" type="ORF">L596_015671</name>
</gene>
<reference evidence="2 3" key="1">
    <citation type="journal article" date="2015" name="Genome Biol.">
        <title>Comparative genomics of Steinernema reveals deeply conserved gene regulatory networks.</title>
        <authorList>
            <person name="Dillman A.R."/>
            <person name="Macchietto M."/>
            <person name="Porter C.F."/>
            <person name="Rogers A."/>
            <person name="Williams B."/>
            <person name="Antoshechkin I."/>
            <person name="Lee M.M."/>
            <person name="Goodwin Z."/>
            <person name="Lu X."/>
            <person name="Lewis E.E."/>
            <person name="Goodrich-Blair H."/>
            <person name="Stock S.P."/>
            <person name="Adams B.J."/>
            <person name="Sternberg P.W."/>
            <person name="Mortazavi A."/>
        </authorList>
    </citation>
    <scope>NUCLEOTIDE SEQUENCE [LARGE SCALE GENOMIC DNA]</scope>
    <source>
        <strain evidence="2 3">ALL</strain>
    </source>
</reference>
<dbReference type="EMBL" id="AZBU02000004">
    <property type="protein sequence ID" value="TKR81869.1"/>
    <property type="molecule type" value="Genomic_DNA"/>
</dbReference>
<feature type="compositionally biased region" description="Basic residues" evidence="1">
    <location>
        <begin position="204"/>
        <end position="218"/>
    </location>
</feature>
<keyword evidence="3" id="KW-1185">Reference proteome</keyword>
<feature type="compositionally biased region" description="Basic and acidic residues" evidence="1">
    <location>
        <begin position="91"/>
        <end position="103"/>
    </location>
</feature>
<comment type="caution">
    <text evidence="2">The sequence shown here is derived from an EMBL/GenBank/DDBJ whole genome shotgun (WGS) entry which is preliminary data.</text>
</comment>
<dbReference type="Proteomes" id="UP000298663">
    <property type="component" value="Unassembled WGS sequence"/>
</dbReference>
<feature type="region of interest" description="Disordered" evidence="1">
    <location>
        <begin position="1"/>
        <end position="107"/>
    </location>
</feature>
<feature type="region of interest" description="Disordered" evidence="1">
    <location>
        <begin position="171"/>
        <end position="218"/>
    </location>
</feature>
<dbReference type="AlphaFoldDB" id="A0A4U5NFN3"/>
<sequence>MTDPAVHYIEISDDDIEEGEIRDGVSDIIVIDEENSSENRPPAGMNPSSPHGPSGSKRSPVNESRRKSGYNFTPVTSVKSSRWSKVLSTPTKDEDHGGKRPRPDYGPFFSTPRTHHVPRPTHIPAHDLFFNASPIPQPPAPTPLPPPPNIFSPPMMPLPPVPTWQSVLSGSSSMSWAPEPPELPPVPPPPMPAHHQPRGASRARGNHRRGGARGQRQRWIKHRETDDCFARHKFPFVDFQMNPESLTEAELRAKVKELYDVVSRQKTHISKRKEHLWELTTIVEAEKQMIENLGMVTF</sequence>